<sequence length="153" mass="16908">MRSLMWKLRIATLWVFYAVGMILLFLLVLMEPGFIDGLRSGRIMEMAVDSPVTLEMAAFVLVPLVLAFLTFVLTDTVVRWANVVAGAFFGAMMVWDVFEHWGAAVMAAPVVSELVALSGLLVVVMALMKPKDEFAEVERKDADAHHRGHTLAA</sequence>
<reference evidence="2 3" key="1">
    <citation type="journal article" date="2019" name="Int. J. Syst. Evol. Microbiol.">
        <title>The Global Catalogue of Microorganisms (GCM) 10K type strain sequencing project: providing services to taxonomists for standard genome sequencing and annotation.</title>
        <authorList>
            <consortium name="The Broad Institute Genomics Platform"/>
            <consortium name="The Broad Institute Genome Sequencing Center for Infectious Disease"/>
            <person name="Wu L."/>
            <person name="Ma J."/>
        </authorList>
    </citation>
    <scope>NUCLEOTIDE SEQUENCE [LARGE SCALE GENOMIC DNA]</scope>
    <source>
        <strain evidence="2 3">JCM 16034</strain>
    </source>
</reference>
<protein>
    <submittedName>
        <fullName evidence="2">Uncharacterized protein</fullName>
    </submittedName>
</protein>
<organism evidence="2 3">
    <name type="scientific">Sinomonas flava</name>
    <dbReference type="NCBI Taxonomy" id="496857"/>
    <lineage>
        <taxon>Bacteria</taxon>
        <taxon>Bacillati</taxon>
        <taxon>Actinomycetota</taxon>
        <taxon>Actinomycetes</taxon>
        <taxon>Micrococcales</taxon>
        <taxon>Micrococcaceae</taxon>
        <taxon>Sinomonas</taxon>
    </lineage>
</organism>
<dbReference type="Proteomes" id="UP001500432">
    <property type="component" value="Unassembled WGS sequence"/>
</dbReference>
<keyword evidence="1" id="KW-0472">Membrane</keyword>
<evidence type="ECO:0000256" key="1">
    <source>
        <dbReference type="SAM" id="Phobius"/>
    </source>
</evidence>
<dbReference type="EMBL" id="BAAAQW010000004">
    <property type="protein sequence ID" value="GAA2199546.1"/>
    <property type="molecule type" value="Genomic_DNA"/>
</dbReference>
<feature type="transmembrane region" description="Helical" evidence="1">
    <location>
        <begin position="80"/>
        <end position="98"/>
    </location>
</feature>
<evidence type="ECO:0000313" key="3">
    <source>
        <dbReference type="Proteomes" id="UP001500432"/>
    </source>
</evidence>
<feature type="transmembrane region" description="Helical" evidence="1">
    <location>
        <begin position="50"/>
        <end position="73"/>
    </location>
</feature>
<accession>A0ABN3BSP3</accession>
<feature type="transmembrane region" description="Helical" evidence="1">
    <location>
        <begin position="104"/>
        <end position="127"/>
    </location>
</feature>
<dbReference type="RefSeq" id="WP_344299214.1">
    <property type="nucleotide sequence ID" value="NZ_BAAAQW010000004.1"/>
</dbReference>
<gene>
    <name evidence="2" type="ORF">GCM10009849_16360</name>
</gene>
<keyword evidence="3" id="KW-1185">Reference proteome</keyword>
<keyword evidence="1" id="KW-1133">Transmembrane helix</keyword>
<keyword evidence="1" id="KW-0812">Transmembrane</keyword>
<feature type="transmembrane region" description="Helical" evidence="1">
    <location>
        <begin position="12"/>
        <end position="30"/>
    </location>
</feature>
<proteinExistence type="predicted"/>
<name>A0ABN3BSP3_9MICC</name>
<dbReference type="InterPro" id="IPR046289">
    <property type="entry name" value="DUF6326"/>
</dbReference>
<dbReference type="Pfam" id="PF19851">
    <property type="entry name" value="DUF6326"/>
    <property type="match status" value="1"/>
</dbReference>
<evidence type="ECO:0000313" key="2">
    <source>
        <dbReference type="EMBL" id="GAA2199546.1"/>
    </source>
</evidence>
<comment type="caution">
    <text evidence="2">The sequence shown here is derived from an EMBL/GenBank/DDBJ whole genome shotgun (WGS) entry which is preliminary data.</text>
</comment>